<keyword evidence="4" id="KW-0808">Transferase</keyword>
<dbReference type="RefSeq" id="WP_377097415.1">
    <property type="nucleotide sequence ID" value="NZ_JBHTHU010000001.1"/>
</dbReference>
<feature type="transmembrane region" description="Helical" evidence="2">
    <location>
        <begin position="12"/>
        <end position="33"/>
    </location>
</feature>
<keyword evidence="5" id="KW-1185">Reference proteome</keyword>
<dbReference type="Pfam" id="PF06580">
    <property type="entry name" value="His_kinase"/>
    <property type="match status" value="1"/>
</dbReference>
<feature type="transmembrane region" description="Helical" evidence="2">
    <location>
        <begin position="114"/>
        <end position="136"/>
    </location>
</feature>
<protein>
    <submittedName>
        <fullName evidence="4">Sensor histidine kinase</fullName>
        <ecNumber evidence="4">2.7.13.3</ecNumber>
    </submittedName>
</protein>
<sequence length="352" mass="41415">MNRSLQFSSPIYKHILGWAIFITYEVTFVRLSVGHSGPLLNYFCYYTLNIALFYFNAYALLASAQRRRLPYLAIILLMLLELLVYLVLKYLMDGWLASAPDPLSYIRNLLVPNLYRGILFVGYSTLYWSVISAIIYQRKAYETERARLVTLKEKAELEKNLAESVNAYLQQQINPHFLFNTLTFIHNTYYKYSREASRCVMLLSDITRFSFEDVGSKGKTLLAKEIEQIYNFIELNKIRFDHELCLRVEIKGEFEKQEIIPLILITLTENIFKYGYLKNKSAPARLSIDLNEAGELHFESWNLKKHEPANRRIRAIGIRNTIKRLEYSYPDRYILDIRNEPDSYQLNLKICL</sequence>
<keyword evidence="2" id="KW-0812">Transmembrane</keyword>
<reference evidence="5" key="1">
    <citation type="journal article" date="2019" name="Int. J. Syst. Evol. Microbiol.">
        <title>The Global Catalogue of Microorganisms (GCM) 10K type strain sequencing project: providing services to taxonomists for standard genome sequencing and annotation.</title>
        <authorList>
            <consortium name="The Broad Institute Genomics Platform"/>
            <consortium name="The Broad Institute Genome Sequencing Center for Infectious Disease"/>
            <person name="Wu L."/>
            <person name="Ma J."/>
        </authorList>
    </citation>
    <scope>NUCLEOTIDE SEQUENCE [LARGE SCALE GENOMIC DNA]</scope>
    <source>
        <strain evidence="5">CCUG 63418</strain>
    </source>
</reference>
<dbReference type="GO" id="GO:0004673">
    <property type="term" value="F:protein histidine kinase activity"/>
    <property type="evidence" value="ECO:0007669"/>
    <property type="project" value="UniProtKB-EC"/>
</dbReference>
<evidence type="ECO:0000313" key="4">
    <source>
        <dbReference type="EMBL" id="MFD0749235.1"/>
    </source>
</evidence>
<name>A0ABW2YTC9_9SPHI</name>
<keyword evidence="2" id="KW-1133">Transmembrane helix</keyword>
<keyword evidence="2" id="KW-0472">Membrane</keyword>
<dbReference type="InterPro" id="IPR010559">
    <property type="entry name" value="Sig_transdc_His_kin_internal"/>
</dbReference>
<dbReference type="InterPro" id="IPR050640">
    <property type="entry name" value="Bact_2-comp_sensor_kinase"/>
</dbReference>
<organism evidence="4 5">
    <name type="scientific">Mucilaginibacter calamicampi</name>
    <dbReference type="NCBI Taxonomy" id="1302352"/>
    <lineage>
        <taxon>Bacteria</taxon>
        <taxon>Pseudomonadati</taxon>
        <taxon>Bacteroidota</taxon>
        <taxon>Sphingobacteriia</taxon>
        <taxon>Sphingobacteriales</taxon>
        <taxon>Sphingobacteriaceae</taxon>
        <taxon>Mucilaginibacter</taxon>
    </lineage>
</organism>
<comment type="caution">
    <text evidence="4">The sequence shown here is derived from an EMBL/GenBank/DDBJ whole genome shotgun (WGS) entry which is preliminary data.</text>
</comment>
<accession>A0ABW2YTC9</accession>
<feature type="domain" description="Signal transduction histidine kinase internal region" evidence="3">
    <location>
        <begin position="168"/>
        <end position="243"/>
    </location>
</feature>
<evidence type="ECO:0000256" key="2">
    <source>
        <dbReference type="SAM" id="Phobius"/>
    </source>
</evidence>
<evidence type="ECO:0000259" key="3">
    <source>
        <dbReference type="Pfam" id="PF06580"/>
    </source>
</evidence>
<feature type="transmembrane region" description="Helical" evidence="2">
    <location>
        <begin position="69"/>
        <end position="88"/>
    </location>
</feature>
<keyword evidence="4" id="KW-0418">Kinase</keyword>
<dbReference type="PANTHER" id="PTHR34220">
    <property type="entry name" value="SENSOR HISTIDINE KINASE YPDA"/>
    <property type="match status" value="1"/>
</dbReference>
<dbReference type="EMBL" id="JBHTHU010000001">
    <property type="protein sequence ID" value="MFD0749235.1"/>
    <property type="molecule type" value="Genomic_DNA"/>
</dbReference>
<gene>
    <name evidence="4" type="ORF">ACFQZS_03715</name>
</gene>
<evidence type="ECO:0000256" key="1">
    <source>
        <dbReference type="SAM" id="Coils"/>
    </source>
</evidence>
<dbReference type="EC" id="2.7.13.3" evidence="4"/>
<dbReference type="PANTHER" id="PTHR34220:SF7">
    <property type="entry name" value="SENSOR HISTIDINE KINASE YPDA"/>
    <property type="match status" value="1"/>
</dbReference>
<evidence type="ECO:0000313" key="5">
    <source>
        <dbReference type="Proteomes" id="UP001596958"/>
    </source>
</evidence>
<feature type="coiled-coil region" evidence="1">
    <location>
        <begin position="138"/>
        <end position="172"/>
    </location>
</feature>
<keyword evidence="1" id="KW-0175">Coiled coil</keyword>
<feature type="transmembrane region" description="Helical" evidence="2">
    <location>
        <begin position="39"/>
        <end position="62"/>
    </location>
</feature>
<proteinExistence type="predicted"/>
<dbReference type="Proteomes" id="UP001596958">
    <property type="component" value="Unassembled WGS sequence"/>
</dbReference>